<dbReference type="PANTHER" id="PTHR12053:SF3">
    <property type="entry name" value="CARBOXYPEPTIDASE Q"/>
    <property type="match status" value="1"/>
</dbReference>
<dbReference type="PANTHER" id="PTHR12053">
    <property type="entry name" value="PROTEASE FAMILY M28 PLASMA GLUTAMATE CARBOXYPEPTIDASE-RELATED"/>
    <property type="match status" value="1"/>
</dbReference>
<dbReference type="RefSeq" id="WP_117674070.1">
    <property type="nucleotide sequence ID" value="NZ_CABOGR010000046.1"/>
</dbReference>
<evidence type="ECO:0000256" key="14">
    <source>
        <dbReference type="ARBA" id="ARBA00023034"/>
    </source>
</evidence>
<dbReference type="AlphaFoldDB" id="A0A3E4MN58"/>
<dbReference type="Pfam" id="PF04389">
    <property type="entry name" value="Peptidase_M28"/>
    <property type="match status" value="1"/>
</dbReference>
<evidence type="ECO:0000256" key="11">
    <source>
        <dbReference type="ARBA" id="ARBA00022801"/>
    </source>
</evidence>
<evidence type="ECO:0000256" key="17">
    <source>
        <dbReference type="ARBA" id="ARBA00023180"/>
    </source>
</evidence>
<keyword evidence="7" id="KW-0121">Carboxypeptidase</keyword>
<feature type="chain" id="PRO_5017606041" description="Carboxypeptidase Q" evidence="22">
    <location>
        <begin position="22"/>
        <end position="515"/>
    </location>
</feature>
<evidence type="ECO:0000256" key="4">
    <source>
        <dbReference type="ARBA" id="ARBA00004613"/>
    </source>
</evidence>
<dbReference type="InterPro" id="IPR007484">
    <property type="entry name" value="Peptidase_M28"/>
</dbReference>
<dbReference type="GO" id="GO:0006508">
    <property type="term" value="P:proteolysis"/>
    <property type="evidence" value="ECO:0007669"/>
    <property type="project" value="UniProtKB-KW"/>
</dbReference>
<evidence type="ECO:0000256" key="10">
    <source>
        <dbReference type="ARBA" id="ARBA00022729"/>
    </source>
</evidence>
<feature type="coiled-coil region" evidence="21">
    <location>
        <begin position="166"/>
        <end position="197"/>
    </location>
</feature>
<keyword evidence="6" id="KW-0964">Secreted</keyword>
<dbReference type="EMBL" id="QSQT01000046">
    <property type="protein sequence ID" value="RGK51151.1"/>
    <property type="molecule type" value="Genomic_DNA"/>
</dbReference>
<evidence type="ECO:0000256" key="2">
    <source>
        <dbReference type="ARBA" id="ARBA00004371"/>
    </source>
</evidence>
<name>A0A3E4MN58_9BACT</name>
<dbReference type="Gene3D" id="3.40.630.10">
    <property type="entry name" value="Zn peptidases"/>
    <property type="match status" value="1"/>
</dbReference>
<protein>
    <recommendedName>
        <fullName evidence="5">Carboxypeptidase Q</fullName>
    </recommendedName>
    <alternativeName>
        <fullName evidence="20">Plasma glutamate carboxypeptidase</fullName>
    </alternativeName>
</protein>
<feature type="domain" description="Peptidase M28" evidence="23">
    <location>
        <begin position="293"/>
        <end position="491"/>
    </location>
</feature>
<keyword evidence="14" id="KW-0333">Golgi apparatus</keyword>
<dbReference type="GO" id="GO:0046872">
    <property type="term" value="F:metal ion binding"/>
    <property type="evidence" value="ECO:0007669"/>
    <property type="project" value="UniProtKB-KW"/>
</dbReference>
<comment type="caution">
    <text evidence="24">The sequence shown here is derived from an EMBL/GenBank/DDBJ whole genome shotgun (WGS) entry which is preliminary data.</text>
</comment>
<dbReference type="GO" id="GO:0043171">
    <property type="term" value="P:peptide catabolic process"/>
    <property type="evidence" value="ECO:0007669"/>
    <property type="project" value="TreeGrafter"/>
</dbReference>
<dbReference type="InterPro" id="IPR039866">
    <property type="entry name" value="CPQ"/>
</dbReference>
<keyword evidence="8" id="KW-0645">Protease</keyword>
<keyword evidence="13" id="KW-0862">Zinc</keyword>
<accession>A0A3E4MN58</accession>
<evidence type="ECO:0000256" key="13">
    <source>
        <dbReference type="ARBA" id="ARBA00022833"/>
    </source>
</evidence>
<evidence type="ECO:0000256" key="1">
    <source>
        <dbReference type="ARBA" id="ARBA00004240"/>
    </source>
</evidence>
<dbReference type="GO" id="GO:0005764">
    <property type="term" value="C:lysosome"/>
    <property type="evidence" value="ECO:0007669"/>
    <property type="project" value="UniProtKB-SubCell"/>
</dbReference>
<keyword evidence="25" id="KW-1185">Reference proteome</keyword>
<gene>
    <name evidence="24" type="ORF">DXD04_15610</name>
</gene>
<feature type="signal peptide" evidence="22">
    <location>
        <begin position="1"/>
        <end position="21"/>
    </location>
</feature>
<keyword evidence="11 24" id="KW-0378">Hydrolase</keyword>
<evidence type="ECO:0000256" key="3">
    <source>
        <dbReference type="ARBA" id="ARBA00004555"/>
    </source>
</evidence>
<evidence type="ECO:0000256" key="9">
    <source>
        <dbReference type="ARBA" id="ARBA00022723"/>
    </source>
</evidence>
<keyword evidence="12" id="KW-0256">Endoplasmic reticulum</keyword>
<evidence type="ECO:0000313" key="24">
    <source>
        <dbReference type="EMBL" id="RGK51151.1"/>
    </source>
</evidence>
<evidence type="ECO:0000256" key="22">
    <source>
        <dbReference type="SAM" id="SignalP"/>
    </source>
</evidence>
<evidence type="ECO:0000256" key="16">
    <source>
        <dbReference type="ARBA" id="ARBA00023145"/>
    </source>
</evidence>
<evidence type="ECO:0000256" key="18">
    <source>
        <dbReference type="ARBA" id="ARBA00023228"/>
    </source>
</evidence>
<keyword evidence="10 22" id="KW-0732">Signal</keyword>
<dbReference type="GO" id="GO:0070573">
    <property type="term" value="F:metallodipeptidase activity"/>
    <property type="evidence" value="ECO:0007669"/>
    <property type="project" value="InterPro"/>
</dbReference>
<sequence length="515" mass="58180">MKKLLVCCTAFLSLWIQPFFAQKAVVERIIEIGHQDNQATHQLDILTNRFGGRPIGSDAYENAAEWMIHEYKKWGLDAQLEEAGELSVGFNRGPWFGKLLSHDHGMTLHFATPSYTSGTKGVQRGHVLMEPRTDQEFERIKLKLKGAWVLISGTNNGWPIDRTAQADSIRQAIKQENKEIDQKNAELRKRNREKGENNKMIPYKEFPALYYHEMVEAGALGFIQSSEVPIRALYDRKMIDSMTFDNLPEVPDIKLDRHQFDIIAQMVKERREDFLLEFDIRNHFKLGPIKYHNVVASIRGSKYPDEQVIVCGHLDAFDTGTGGIDCGTGIAPMMEAARMLALSGAKPKRTILFIAFAGEEFGLLGSKAYCKKHQQELPKIVNVFNRDGGPEPPVGIAVSQAMYDDFVKITQPIQKIRADIPFKVTVRPPRKLPKVAGGTDSEVFATYGVPTYGFTTKDVKGYNFNYGEIWHTERDLFTKNIPEYLEHTATVTAITALGVANLDKPLPREGVYEEN</sequence>
<evidence type="ECO:0000256" key="7">
    <source>
        <dbReference type="ARBA" id="ARBA00022645"/>
    </source>
</evidence>
<keyword evidence="16" id="KW-0865">Zymogen</keyword>
<dbReference type="Gene3D" id="3.50.30.30">
    <property type="match status" value="1"/>
</dbReference>
<keyword evidence="18" id="KW-0458">Lysosome</keyword>
<keyword evidence="15" id="KW-0482">Metalloprotease</keyword>
<organism evidence="24 25">
    <name type="scientific">Phocaeicola plebeius</name>
    <dbReference type="NCBI Taxonomy" id="310297"/>
    <lineage>
        <taxon>Bacteria</taxon>
        <taxon>Pseudomonadati</taxon>
        <taxon>Bacteroidota</taxon>
        <taxon>Bacteroidia</taxon>
        <taxon>Bacteroidales</taxon>
        <taxon>Bacteroidaceae</taxon>
        <taxon>Phocaeicola</taxon>
    </lineage>
</organism>
<evidence type="ECO:0000256" key="15">
    <source>
        <dbReference type="ARBA" id="ARBA00023049"/>
    </source>
</evidence>
<keyword evidence="17" id="KW-0325">Glycoprotein</keyword>
<comment type="subcellular location">
    <subcellularLocation>
        <location evidence="1">Endoplasmic reticulum</location>
    </subcellularLocation>
    <subcellularLocation>
        <location evidence="3">Golgi apparatus</location>
    </subcellularLocation>
    <subcellularLocation>
        <location evidence="2">Lysosome</location>
    </subcellularLocation>
    <subcellularLocation>
        <location evidence="4">Secreted</location>
    </subcellularLocation>
</comment>
<evidence type="ECO:0000259" key="23">
    <source>
        <dbReference type="Pfam" id="PF04389"/>
    </source>
</evidence>
<evidence type="ECO:0000256" key="21">
    <source>
        <dbReference type="SAM" id="Coils"/>
    </source>
</evidence>
<dbReference type="SUPFAM" id="SSF53187">
    <property type="entry name" value="Zn-dependent exopeptidases"/>
    <property type="match status" value="1"/>
</dbReference>
<evidence type="ECO:0000256" key="12">
    <source>
        <dbReference type="ARBA" id="ARBA00022824"/>
    </source>
</evidence>
<evidence type="ECO:0000256" key="19">
    <source>
        <dbReference type="ARBA" id="ARBA00025833"/>
    </source>
</evidence>
<keyword evidence="9" id="KW-0479">Metal-binding</keyword>
<evidence type="ECO:0000256" key="8">
    <source>
        <dbReference type="ARBA" id="ARBA00022670"/>
    </source>
</evidence>
<reference evidence="24 25" key="1">
    <citation type="submission" date="2018-08" db="EMBL/GenBank/DDBJ databases">
        <title>A genome reference for cultivated species of the human gut microbiota.</title>
        <authorList>
            <person name="Zou Y."/>
            <person name="Xue W."/>
            <person name="Luo G."/>
        </authorList>
    </citation>
    <scope>NUCLEOTIDE SEQUENCE [LARGE SCALE GENOMIC DNA]</scope>
    <source>
        <strain evidence="24 25">TF10-3AC</strain>
    </source>
</reference>
<dbReference type="Proteomes" id="UP000260862">
    <property type="component" value="Unassembled WGS sequence"/>
</dbReference>
<evidence type="ECO:0000256" key="6">
    <source>
        <dbReference type="ARBA" id="ARBA00022525"/>
    </source>
</evidence>
<evidence type="ECO:0000313" key="25">
    <source>
        <dbReference type="Proteomes" id="UP000260862"/>
    </source>
</evidence>
<evidence type="ECO:0000256" key="5">
    <source>
        <dbReference type="ARBA" id="ARBA00014116"/>
    </source>
</evidence>
<evidence type="ECO:0000256" key="20">
    <source>
        <dbReference type="ARBA" id="ARBA00033328"/>
    </source>
</evidence>
<keyword evidence="21" id="KW-0175">Coiled coil</keyword>
<dbReference type="GO" id="GO:0005615">
    <property type="term" value="C:extracellular space"/>
    <property type="evidence" value="ECO:0007669"/>
    <property type="project" value="TreeGrafter"/>
</dbReference>
<proteinExistence type="predicted"/>
<dbReference type="GO" id="GO:0004180">
    <property type="term" value="F:carboxypeptidase activity"/>
    <property type="evidence" value="ECO:0007669"/>
    <property type="project" value="UniProtKB-KW"/>
</dbReference>
<comment type="subunit">
    <text evidence="19">Homodimer. The monomeric form is inactive while the homodimer is active.</text>
</comment>